<reference evidence="1 2" key="1">
    <citation type="journal article" date="2014" name="ISME J.">
        <title>Ecophysiology of Thioploca ingrica as revealed by the complete genome sequence supplemented with proteomic evidence.</title>
        <authorList>
            <person name="Kojima H."/>
            <person name="Ogura Y."/>
            <person name="Yamamoto N."/>
            <person name="Togashi T."/>
            <person name="Mori H."/>
            <person name="Watanabe T."/>
            <person name="Nemoto F."/>
            <person name="Kurokawa K."/>
            <person name="Hayashi T."/>
            <person name="Fukui M."/>
        </authorList>
    </citation>
    <scope>NUCLEOTIDE SEQUENCE [LARGE SCALE GENOMIC DNA]</scope>
</reference>
<accession>A0A090AC65</accession>
<dbReference type="HOGENOM" id="CLU_153045_0_0_6"/>
<sequence>MFLHITAARYIDNYKVEVQFNNGRKGIADLAEVIKGPIFETLTDKNYFLLLKIDPDLETITWPNGIDIAPEYVYFQAFKNDPQLQDQFKTWGYVF</sequence>
<evidence type="ECO:0000313" key="1">
    <source>
        <dbReference type="EMBL" id="BAP55288.1"/>
    </source>
</evidence>
<dbReference type="Proteomes" id="UP000031623">
    <property type="component" value="Chromosome"/>
</dbReference>
<organism evidence="1 2">
    <name type="scientific">Thioploca ingrica</name>
    <dbReference type="NCBI Taxonomy" id="40754"/>
    <lineage>
        <taxon>Bacteria</taxon>
        <taxon>Pseudomonadati</taxon>
        <taxon>Pseudomonadota</taxon>
        <taxon>Gammaproteobacteria</taxon>
        <taxon>Thiotrichales</taxon>
        <taxon>Thiotrichaceae</taxon>
        <taxon>Thioploca</taxon>
    </lineage>
</organism>
<dbReference type="AlphaFoldDB" id="A0A090AC65"/>
<evidence type="ECO:0008006" key="3">
    <source>
        <dbReference type="Google" id="ProtNLM"/>
    </source>
</evidence>
<gene>
    <name evidence="1" type="ORF">THII_0991</name>
</gene>
<evidence type="ECO:0000313" key="2">
    <source>
        <dbReference type="Proteomes" id="UP000031623"/>
    </source>
</evidence>
<name>A0A090AC65_9GAMM</name>
<dbReference type="SUPFAM" id="SSF143880">
    <property type="entry name" value="NE0471 N-terminal domain-like"/>
    <property type="match status" value="1"/>
</dbReference>
<dbReference type="Gene3D" id="3.30.2020.10">
    <property type="entry name" value="NE0471-like N-terminal domain"/>
    <property type="match status" value="1"/>
</dbReference>
<dbReference type="Pfam" id="PF10387">
    <property type="entry name" value="DUF2442"/>
    <property type="match status" value="1"/>
</dbReference>
<protein>
    <recommendedName>
        <fullName evidence="3">DUF2442 domain-containing protein</fullName>
    </recommendedName>
</protein>
<keyword evidence="2" id="KW-1185">Reference proteome</keyword>
<dbReference type="InterPro" id="IPR036782">
    <property type="entry name" value="NE0471-like_N"/>
</dbReference>
<dbReference type="InterPro" id="IPR018841">
    <property type="entry name" value="DUF2442"/>
</dbReference>
<dbReference type="STRING" id="40754.THII_0991"/>
<proteinExistence type="predicted"/>
<dbReference type="OrthoDB" id="9803723at2"/>
<dbReference type="KEGG" id="tig:THII_0991"/>
<dbReference type="EMBL" id="AP014633">
    <property type="protein sequence ID" value="BAP55288.1"/>
    <property type="molecule type" value="Genomic_DNA"/>
</dbReference>